<dbReference type="InterPro" id="IPR004127">
    <property type="entry name" value="Prefoldin_subunit_alpha"/>
</dbReference>
<dbReference type="SUPFAM" id="SSF46579">
    <property type="entry name" value="Prefoldin"/>
    <property type="match status" value="1"/>
</dbReference>
<dbReference type="GO" id="GO:0005634">
    <property type="term" value="C:nucleus"/>
    <property type="evidence" value="ECO:0007669"/>
    <property type="project" value="UniProtKB-SubCell"/>
</dbReference>
<dbReference type="Pfam" id="PF02996">
    <property type="entry name" value="Prefoldin"/>
    <property type="match status" value="1"/>
</dbReference>
<dbReference type="GO" id="GO:0003682">
    <property type="term" value="F:chromatin binding"/>
    <property type="evidence" value="ECO:0007669"/>
    <property type="project" value="TreeGrafter"/>
</dbReference>
<evidence type="ECO:0000256" key="2">
    <source>
        <dbReference type="ARBA" id="ARBA00023242"/>
    </source>
</evidence>
<dbReference type="CDD" id="cd23159">
    <property type="entry name" value="Prefoldin_URI1"/>
    <property type="match status" value="1"/>
</dbReference>
<reference evidence="5" key="2">
    <citation type="submission" date="2025-08" db="UniProtKB">
        <authorList>
            <consortium name="Ensembl"/>
        </authorList>
    </citation>
    <scope>IDENTIFICATION</scope>
</reference>
<dbReference type="PANTHER" id="PTHR15111:SF0">
    <property type="entry name" value="UNCONVENTIONAL PREFOLDIN RPB5 INTERACTOR 1"/>
    <property type="match status" value="1"/>
</dbReference>
<dbReference type="InterPro" id="IPR052255">
    <property type="entry name" value="RNA_pol_II_subunit5-mediator"/>
</dbReference>
<comment type="similarity">
    <text evidence="3">Belongs to the RNA polymerase II subunit 5-mediating protein family.</text>
</comment>
<dbReference type="GO" id="GO:0000122">
    <property type="term" value="P:negative regulation of transcription by RNA polymerase II"/>
    <property type="evidence" value="ECO:0007669"/>
    <property type="project" value="TreeGrafter"/>
</dbReference>
<feature type="compositionally biased region" description="Polar residues" evidence="4">
    <location>
        <begin position="269"/>
        <end position="287"/>
    </location>
</feature>
<dbReference type="GO" id="GO:0019212">
    <property type="term" value="F:phosphatase inhibitor activity"/>
    <property type="evidence" value="ECO:0007669"/>
    <property type="project" value="TreeGrafter"/>
</dbReference>
<dbReference type="GeneTree" id="ENSGT00390000002362"/>
<sequence>MDFNADHLKRLHLAHKQASLEAKQQLKHWEGVKSDYENLAQRLDTLPDKMSYDIMVPFGPLAFSPGKLVHTNELLVHLGDSWFSEVTCKQGLKIIDHRMTAVNKHIDDLGLTITNLEKKNEFSQNLKNDGGDAMNSIEIKEEVPNEYLHPSRRKRISRVKQASPVQKKVVENTRKQSTLMEEKKKSVDDCFHDKALLSRLDELEKLEEEEHRILLEKEPEVELNPDEPATSGVKRVSWGSKVIKGRTAESDDSDDDDVINTTTIRFQHSKIPSQSSNTSEESCNITSPADIGKTARKPKSILKPSTKHNLETDGPEFRTEKHNLKTVKHEVVHHDKLETPISDVVQEHVNNNLPAANLATKTTGFQI</sequence>
<dbReference type="Gene3D" id="1.10.287.370">
    <property type="match status" value="1"/>
</dbReference>
<keyword evidence="2" id="KW-0539">Nucleus</keyword>
<dbReference type="HOGENOM" id="CLU_062317_0_0_1"/>
<evidence type="ECO:0000256" key="4">
    <source>
        <dbReference type="SAM" id="MobiDB-lite"/>
    </source>
</evidence>
<evidence type="ECO:0008006" key="7">
    <source>
        <dbReference type="Google" id="ProtNLM"/>
    </source>
</evidence>
<protein>
    <recommendedName>
        <fullName evidence="7">Unconventional prefoldin RPB5 interactor</fullName>
    </recommendedName>
</protein>
<dbReference type="PANTHER" id="PTHR15111">
    <property type="entry name" value="RNA POLYMERASE II SUBUNIT 5-MEDIATING PROTEIN NNX3"/>
    <property type="match status" value="1"/>
</dbReference>
<dbReference type="OMA" id="EVTCKQG"/>
<dbReference type="GO" id="GO:0003714">
    <property type="term" value="F:transcription corepressor activity"/>
    <property type="evidence" value="ECO:0007669"/>
    <property type="project" value="TreeGrafter"/>
</dbReference>
<dbReference type="InterPro" id="IPR009053">
    <property type="entry name" value="Prefoldin"/>
</dbReference>
<organism evidence="5 6">
    <name type="scientific">Ciona savignyi</name>
    <name type="common">Pacific transparent sea squirt</name>
    <dbReference type="NCBI Taxonomy" id="51511"/>
    <lineage>
        <taxon>Eukaryota</taxon>
        <taxon>Metazoa</taxon>
        <taxon>Chordata</taxon>
        <taxon>Tunicata</taxon>
        <taxon>Ascidiacea</taxon>
        <taxon>Phlebobranchia</taxon>
        <taxon>Cionidae</taxon>
        <taxon>Ciona</taxon>
    </lineage>
</organism>
<keyword evidence="6" id="KW-1185">Reference proteome</keyword>
<reference evidence="6" key="1">
    <citation type="submission" date="2003-08" db="EMBL/GenBank/DDBJ databases">
        <authorList>
            <person name="Birren B."/>
            <person name="Nusbaum C."/>
            <person name="Abebe A."/>
            <person name="Abouelleil A."/>
            <person name="Adekoya E."/>
            <person name="Ait-zahra M."/>
            <person name="Allen N."/>
            <person name="Allen T."/>
            <person name="An P."/>
            <person name="Anderson M."/>
            <person name="Anderson S."/>
            <person name="Arachchi H."/>
            <person name="Armbruster J."/>
            <person name="Bachantsang P."/>
            <person name="Baldwin J."/>
            <person name="Barry A."/>
            <person name="Bayul T."/>
            <person name="Blitshsteyn B."/>
            <person name="Bloom T."/>
            <person name="Blye J."/>
            <person name="Boguslavskiy L."/>
            <person name="Borowsky M."/>
            <person name="Boukhgalter B."/>
            <person name="Brunache A."/>
            <person name="Butler J."/>
            <person name="Calixte N."/>
            <person name="Calvo S."/>
            <person name="Camarata J."/>
            <person name="Campo K."/>
            <person name="Chang J."/>
            <person name="Cheshatsang Y."/>
            <person name="Citroen M."/>
            <person name="Collymore A."/>
            <person name="Considine T."/>
            <person name="Cook A."/>
            <person name="Cooke P."/>
            <person name="Corum B."/>
            <person name="Cuomo C."/>
            <person name="David R."/>
            <person name="Dawoe T."/>
            <person name="Degray S."/>
            <person name="Dodge S."/>
            <person name="Dooley K."/>
            <person name="Dorje P."/>
            <person name="Dorjee K."/>
            <person name="Dorris L."/>
            <person name="Duffey N."/>
            <person name="Dupes A."/>
            <person name="Elkins T."/>
            <person name="Engels R."/>
            <person name="Erickson J."/>
            <person name="Farina A."/>
            <person name="Faro S."/>
            <person name="Ferreira P."/>
            <person name="Fischer H."/>
            <person name="Fitzgerald M."/>
            <person name="Foley K."/>
            <person name="Gage D."/>
            <person name="Galagan J."/>
            <person name="Gearin G."/>
            <person name="Gnerre S."/>
            <person name="Gnirke A."/>
            <person name="Goyette A."/>
            <person name="Graham J."/>
            <person name="Grandbois E."/>
            <person name="Gyaltsen K."/>
            <person name="Hafez N."/>
            <person name="Hagopian D."/>
            <person name="Hagos B."/>
            <person name="Hall J."/>
            <person name="Hatcher B."/>
            <person name="Heller A."/>
            <person name="Higgins H."/>
            <person name="Honan T."/>
            <person name="Horn A."/>
            <person name="Houde N."/>
            <person name="Hughes L."/>
            <person name="Hulme W."/>
            <person name="Husby E."/>
            <person name="Iliev I."/>
            <person name="Jaffe D."/>
            <person name="Jones C."/>
            <person name="Kamal M."/>
            <person name="Kamat A."/>
            <person name="Kamvysselis M."/>
            <person name="Karlsson E."/>
            <person name="Kells C."/>
            <person name="Kieu A."/>
            <person name="Kisner P."/>
            <person name="Kodira C."/>
            <person name="Kulbokas E."/>
            <person name="Labutti K."/>
            <person name="Lama D."/>
            <person name="Landers T."/>
            <person name="Leger J."/>
            <person name="Levine S."/>
            <person name="Lewis D."/>
            <person name="Lewis T."/>
            <person name="Lindblad-toh K."/>
            <person name="Liu X."/>
            <person name="Lokyitsang T."/>
            <person name="Lokyitsang Y."/>
            <person name="Lucien O."/>
            <person name="Lui A."/>
            <person name="Ma L.J."/>
            <person name="Mabbitt R."/>
            <person name="Macdonald J."/>
            <person name="Maclean C."/>
            <person name="Major J."/>
            <person name="Manning J."/>
            <person name="Marabella R."/>
            <person name="Maru K."/>
            <person name="Matthews C."/>
            <person name="Mauceli E."/>
            <person name="Mccarthy M."/>
            <person name="Mcdonough S."/>
            <person name="Mcghee T."/>
            <person name="Meldrim J."/>
            <person name="Meneus L."/>
            <person name="Mesirov J."/>
            <person name="Mihalev A."/>
            <person name="Mihova T."/>
            <person name="Mikkelsen T."/>
            <person name="Mlenga V."/>
            <person name="Moru K."/>
            <person name="Mozes J."/>
            <person name="Mulrain L."/>
            <person name="Munson G."/>
            <person name="Naylor J."/>
            <person name="Newes C."/>
            <person name="Nguyen C."/>
            <person name="Nguyen N."/>
            <person name="Nguyen T."/>
            <person name="Nicol R."/>
            <person name="Nielsen C."/>
            <person name="Nizzari M."/>
            <person name="Norbu C."/>
            <person name="Norbu N."/>
            <person name="O'donnell P."/>
            <person name="Okoawo O."/>
            <person name="O'leary S."/>
            <person name="Omotosho B."/>
            <person name="O'neill K."/>
            <person name="Osman S."/>
            <person name="Parker S."/>
            <person name="Perrin D."/>
            <person name="Phunkhang P."/>
            <person name="Piqani B."/>
            <person name="Purcell S."/>
            <person name="Rachupka T."/>
            <person name="Ramasamy U."/>
            <person name="Rameau R."/>
            <person name="Ray V."/>
            <person name="Raymond C."/>
            <person name="Retta R."/>
            <person name="Richardson S."/>
            <person name="Rise C."/>
            <person name="Rodriguez J."/>
            <person name="Rogers J."/>
            <person name="Rogov P."/>
            <person name="Rutman M."/>
            <person name="Schupbach R."/>
            <person name="Seaman C."/>
            <person name="Settipalli S."/>
            <person name="Sharpe T."/>
            <person name="Sheridan J."/>
            <person name="Sherpa N."/>
            <person name="Shi J."/>
            <person name="Smirnov S."/>
            <person name="Smith C."/>
            <person name="Sougnez C."/>
            <person name="Spencer B."/>
            <person name="Stalker J."/>
            <person name="Stange-thomann N."/>
            <person name="Stavropoulos S."/>
            <person name="Stetson K."/>
            <person name="Stone C."/>
            <person name="Stone S."/>
            <person name="Stubbs M."/>
            <person name="Talamas J."/>
            <person name="Tchuinga P."/>
            <person name="Tenzing P."/>
            <person name="Tesfaye S."/>
            <person name="Theodore J."/>
            <person name="Thoulutsang Y."/>
            <person name="Topham K."/>
            <person name="Towey S."/>
            <person name="Tsamla T."/>
            <person name="Tsomo N."/>
            <person name="Vallee D."/>
            <person name="Vassiliev H."/>
            <person name="Venkataraman V."/>
            <person name="Vinson J."/>
            <person name="Vo A."/>
            <person name="Wade C."/>
            <person name="Wang S."/>
            <person name="Wangchuk T."/>
            <person name="Wangdi T."/>
            <person name="Whittaker C."/>
            <person name="Wilkinson J."/>
            <person name="Wu Y."/>
            <person name="Wyman D."/>
            <person name="Yadav S."/>
            <person name="Yang S."/>
            <person name="Yang X."/>
            <person name="Yeager S."/>
            <person name="Yee E."/>
            <person name="Young G."/>
            <person name="Zainoun J."/>
            <person name="Zembeck L."/>
            <person name="Zimmer A."/>
            <person name="Zody M."/>
            <person name="Lander E."/>
        </authorList>
    </citation>
    <scope>NUCLEOTIDE SEQUENCE [LARGE SCALE GENOMIC DNA]</scope>
</reference>
<comment type="subcellular location">
    <subcellularLocation>
        <location evidence="1">Nucleus</location>
    </subcellularLocation>
</comment>
<dbReference type="AlphaFoldDB" id="H2YY59"/>
<dbReference type="InParanoid" id="H2YY59"/>
<evidence type="ECO:0000313" key="5">
    <source>
        <dbReference type="Ensembl" id="ENSCSAVP00000010270.1"/>
    </source>
</evidence>
<dbReference type="STRING" id="51511.ENSCSAVP00000010270"/>
<proteinExistence type="inferred from homology"/>
<feature type="region of interest" description="Disordered" evidence="4">
    <location>
        <begin position="269"/>
        <end position="292"/>
    </location>
</feature>
<dbReference type="Ensembl" id="ENSCSAVT00000010395.1">
    <property type="protein sequence ID" value="ENSCSAVP00000010270.1"/>
    <property type="gene ID" value="ENSCSAVG00000006054.1"/>
</dbReference>
<evidence type="ECO:0000313" key="6">
    <source>
        <dbReference type="Proteomes" id="UP000007875"/>
    </source>
</evidence>
<dbReference type="Proteomes" id="UP000007875">
    <property type="component" value="Unassembled WGS sequence"/>
</dbReference>
<name>H2YY59_CIOSA</name>
<accession>H2YY59</accession>
<evidence type="ECO:0000256" key="1">
    <source>
        <dbReference type="ARBA" id="ARBA00004123"/>
    </source>
</evidence>
<evidence type="ECO:0000256" key="3">
    <source>
        <dbReference type="ARBA" id="ARBA00038295"/>
    </source>
</evidence>
<reference evidence="5" key="3">
    <citation type="submission" date="2025-09" db="UniProtKB">
        <authorList>
            <consortium name="Ensembl"/>
        </authorList>
    </citation>
    <scope>IDENTIFICATION</scope>
</reference>
<dbReference type="eggNOG" id="KOG3130">
    <property type="taxonomic scope" value="Eukaryota"/>
</dbReference>